<accession>A0AAE0TPU7</accession>
<reference evidence="6" key="1">
    <citation type="submission" date="2023-07" db="EMBL/GenBank/DDBJ databases">
        <title>Black Yeasts Isolated from many extreme environments.</title>
        <authorList>
            <person name="Coleine C."/>
            <person name="Stajich J.E."/>
            <person name="Selbmann L."/>
        </authorList>
    </citation>
    <scope>NUCLEOTIDE SEQUENCE</scope>
    <source>
        <strain evidence="6">CCFEE 5485</strain>
    </source>
</reference>
<evidence type="ECO:0000256" key="4">
    <source>
        <dbReference type="ARBA" id="ARBA00023002"/>
    </source>
</evidence>
<dbReference type="Proteomes" id="UP001274830">
    <property type="component" value="Unassembled WGS sequence"/>
</dbReference>
<keyword evidence="2" id="KW-0285">Flavoprotein</keyword>
<keyword evidence="4" id="KW-0560">Oxidoreductase</keyword>
<evidence type="ECO:0000259" key="5">
    <source>
        <dbReference type="Pfam" id="PF01494"/>
    </source>
</evidence>
<dbReference type="SUPFAM" id="SSF51905">
    <property type="entry name" value="FAD/NAD(P)-binding domain"/>
    <property type="match status" value="1"/>
</dbReference>
<dbReference type="Gene3D" id="3.30.70.2450">
    <property type="match status" value="1"/>
</dbReference>
<gene>
    <name evidence="6" type="ORF">LTR78_008626</name>
</gene>
<dbReference type="Pfam" id="PF01494">
    <property type="entry name" value="FAD_binding_3"/>
    <property type="match status" value="1"/>
</dbReference>
<keyword evidence="7" id="KW-1185">Reference proteome</keyword>
<evidence type="ECO:0000313" key="6">
    <source>
        <dbReference type="EMBL" id="KAK3671526.1"/>
    </source>
</evidence>
<dbReference type="Gene3D" id="3.50.50.60">
    <property type="entry name" value="FAD/NAD(P)-binding domain"/>
    <property type="match status" value="1"/>
</dbReference>
<name>A0AAE0TPU7_9PEZI</name>
<keyword evidence="3" id="KW-0274">FAD</keyword>
<feature type="domain" description="FAD-binding" evidence="5">
    <location>
        <begin position="10"/>
        <end position="344"/>
    </location>
</feature>
<sequence>MATTHIPSNVDVAIVGGGPAGLTTAITLLQSGVKTIVLDAAPAPNPASRATVIHSRTLEVMEDLSLVDEIQAAGKQADQWFIRSGNSVLANLSFKEVPGKYNYFVTIPQVKTEELLQARVEALGGSVFRGAKVADVVDSGDKVKLEVGLQDTKATIEAAYVVAADGLHSTIREALGIEFKGGEYKESFVTADMHLSSLGGLNEALHLYLHTSGFVLLIPEPNDIWRIVATVAEAPKVQDAAFYQKLVDERTIPGIEVKDLTWYSRFHIHHRLAAGYRKGRVFLAGDAAHVHSPAGGQGMNTGIQDGYRLGQILSEAIRDGKTDPASLDRYHKERRPEAQGVVKMTHNITSSAAITSPILAFVRNWMIWLLMNFAFARQYLTVRLAELEHF</sequence>
<dbReference type="GO" id="GO:0016709">
    <property type="term" value="F:oxidoreductase activity, acting on paired donors, with incorporation or reduction of molecular oxygen, NAD(P)H as one donor, and incorporation of one atom of oxygen"/>
    <property type="evidence" value="ECO:0007669"/>
    <property type="project" value="UniProtKB-ARBA"/>
</dbReference>
<evidence type="ECO:0000256" key="2">
    <source>
        <dbReference type="ARBA" id="ARBA00022630"/>
    </source>
</evidence>
<comment type="caution">
    <text evidence="6">The sequence shown here is derived from an EMBL/GenBank/DDBJ whole genome shotgun (WGS) entry which is preliminary data.</text>
</comment>
<dbReference type="InterPro" id="IPR050641">
    <property type="entry name" value="RIFMO-like"/>
</dbReference>
<dbReference type="InterPro" id="IPR036188">
    <property type="entry name" value="FAD/NAD-bd_sf"/>
</dbReference>
<dbReference type="InterPro" id="IPR002938">
    <property type="entry name" value="FAD-bd"/>
</dbReference>
<proteinExistence type="predicted"/>
<dbReference type="GO" id="GO:0071949">
    <property type="term" value="F:FAD binding"/>
    <property type="evidence" value="ECO:0007669"/>
    <property type="project" value="InterPro"/>
</dbReference>
<comment type="cofactor">
    <cofactor evidence="1">
        <name>FAD</name>
        <dbReference type="ChEBI" id="CHEBI:57692"/>
    </cofactor>
</comment>
<dbReference type="PANTHER" id="PTHR43004">
    <property type="entry name" value="TRK SYSTEM POTASSIUM UPTAKE PROTEIN"/>
    <property type="match status" value="1"/>
</dbReference>
<dbReference type="AlphaFoldDB" id="A0AAE0TPU7"/>
<dbReference type="EMBL" id="JAUTXT010000042">
    <property type="protein sequence ID" value="KAK3671526.1"/>
    <property type="molecule type" value="Genomic_DNA"/>
</dbReference>
<evidence type="ECO:0000256" key="3">
    <source>
        <dbReference type="ARBA" id="ARBA00022827"/>
    </source>
</evidence>
<organism evidence="6 7">
    <name type="scientific">Recurvomyces mirabilis</name>
    <dbReference type="NCBI Taxonomy" id="574656"/>
    <lineage>
        <taxon>Eukaryota</taxon>
        <taxon>Fungi</taxon>
        <taxon>Dikarya</taxon>
        <taxon>Ascomycota</taxon>
        <taxon>Pezizomycotina</taxon>
        <taxon>Dothideomycetes</taxon>
        <taxon>Dothideomycetidae</taxon>
        <taxon>Mycosphaerellales</taxon>
        <taxon>Teratosphaeriaceae</taxon>
        <taxon>Recurvomyces</taxon>
    </lineage>
</organism>
<dbReference type="PRINTS" id="PR00420">
    <property type="entry name" value="RNGMNOXGNASE"/>
</dbReference>
<evidence type="ECO:0000256" key="1">
    <source>
        <dbReference type="ARBA" id="ARBA00001974"/>
    </source>
</evidence>
<evidence type="ECO:0000313" key="7">
    <source>
        <dbReference type="Proteomes" id="UP001274830"/>
    </source>
</evidence>
<dbReference type="PANTHER" id="PTHR43004:SF19">
    <property type="entry name" value="BINDING MONOOXYGENASE, PUTATIVE (JCVI)-RELATED"/>
    <property type="match status" value="1"/>
</dbReference>
<protein>
    <recommendedName>
        <fullName evidence="5">FAD-binding domain-containing protein</fullName>
    </recommendedName>
</protein>